<keyword evidence="1" id="KW-0472">Membrane</keyword>
<feature type="transmembrane region" description="Helical" evidence="1">
    <location>
        <begin position="12"/>
        <end position="33"/>
    </location>
</feature>
<keyword evidence="3" id="KW-1185">Reference proteome</keyword>
<accession>A0A840ZM59</accession>
<name>A0A840ZM59_9HYPH</name>
<proteinExistence type="predicted"/>
<evidence type="ECO:0000313" key="2">
    <source>
        <dbReference type="EMBL" id="MBB5758686.1"/>
    </source>
</evidence>
<dbReference type="Proteomes" id="UP000583454">
    <property type="component" value="Unassembled WGS sequence"/>
</dbReference>
<organism evidence="2 3">
    <name type="scientific">Methylorubrum rhodinum</name>
    <dbReference type="NCBI Taxonomy" id="29428"/>
    <lineage>
        <taxon>Bacteria</taxon>
        <taxon>Pseudomonadati</taxon>
        <taxon>Pseudomonadota</taxon>
        <taxon>Alphaproteobacteria</taxon>
        <taxon>Hyphomicrobiales</taxon>
        <taxon>Methylobacteriaceae</taxon>
        <taxon>Methylorubrum</taxon>
    </lineage>
</organism>
<sequence>MNPAFTGSRGTVAAINGHFLLAFACGASAWLVWPQTPEWWGFGVLSIVLDVAAVSSLVKAVRAIVRLHARERAVAEFQALGPPPKSSQMASRAALVRMGMIDDDA</sequence>
<gene>
    <name evidence="2" type="ORF">HNR00_003409</name>
</gene>
<keyword evidence="1" id="KW-1133">Transmembrane helix</keyword>
<keyword evidence="1" id="KW-0812">Transmembrane</keyword>
<protein>
    <submittedName>
        <fullName evidence="2">Uncharacterized protein</fullName>
    </submittedName>
</protein>
<dbReference type="EMBL" id="JACHOP010000016">
    <property type="protein sequence ID" value="MBB5758686.1"/>
    <property type="molecule type" value="Genomic_DNA"/>
</dbReference>
<reference evidence="2 3" key="1">
    <citation type="submission" date="2020-08" db="EMBL/GenBank/DDBJ databases">
        <title>Genomic Encyclopedia of Type Strains, Phase IV (KMG-IV): sequencing the most valuable type-strain genomes for metagenomic binning, comparative biology and taxonomic classification.</title>
        <authorList>
            <person name="Goeker M."/>
        </authorList>
    </citation>
    <scope>NUCLEOTIDE SEQUENCE [LARGE SCALE GENOMIC DNA]</scope>
    <source>
        <strain evidence="2 3">DSM 2163</strain>
    </source>
</reference>
<feature type="transmembrane region" description="Helical" evidence="1">
    <location>
        <begin position="39"/>
        <end position="58"/>
    </location>
</feature>
<dbReference type="RefSeq" id="WP_183571333.1">
    <property type="nucleotide sequence ID" value="NZ_JACHOP010000016.1"/>
</dbReference>
<evidence type="ECO:0000256" key="1">
    <source>
        <dbReference type="SAM" id="Phobius"/>
    </source>
</evidence>
<dbReference type="AlphaFoldDB" id="A0A840ZM59"/>
<evidence type="ECO:0000313" key="3">
    <source>
        <dbReference type="Proteomes" id="UP000583454"/>
    </source>
</evidence>
<comment type="caution">
    <text evidence="2">The sequence shown here is derived from an EMBL/GenBank/DDBJ whole genome shotgun (WGS) entry which is preliminary data.</text>
</comment>